<comment type="caution">
    <text evidence="1">The sequence shown here is derived from an EMBL/GenBank/DDBJ whole genome shotgun (WGS) entry which is preliminary data.</text>
</comment>
<protein>
    <submittedName>
        <fullName evidence="1">Uncharacterized protein</fullName>
    </submittedName>
</protein>
<gene>
    <name evidence="1" type="ORF">M0R45_014849</name>
</gene>
<accession>A0AAW1XMW5</accession>
<organism evidence="1 2">
    <name type="scientific">Rubus argutus</name>
    <name type="common">Southern blackberry</name>
    <dbReference type="NCBI Taxonomy" id="59490"/>
    <lineage>
        <taxon>Eukaryota</taxon>
        <taxon>Viridiplantae</taxon>
        <taxon>Streptophyta</taxon>
        <taxon>Embryophyta</taxon>
        <taxon>Tracheophyta</taxon>
        <taxon>Spermatophyta</taxon>
        <taxon>Magnoliopsida</taxon>
        <taxon>eudicotyledons</taxon>
        <taxon>Gunneridae</taxon>
        <taxon>Pentapetalae</taxon>
        <taxon>rosids</taxon>
        <taxon>fabids</taxon>
        <taxon>Rosales</taxon>
        <taxon>Rosaceae</taxon>
        <taxon>Rosoideae</taxon>
        <taxon>Rosoideae incertae sedis</taxon>
        <taxon>Rubus</taxon>
    </lineage>
</organism>
<evidence type="ECO:0000313" key="1">
    <source>
        <dbReference type="EMBL" id="KAK9938090.1"/>
    </source>
</evidence>
<dbReference type="EMBL" id="JBEDUW010000003">
    <property type="protein sequence ID" value="KAK9938090.1"/>
    <property type="molecule type" value="Genomic_DNA"/>
</dbReference>
<dbReference type="AlphaFoldDB" id="A0AAW1XMW5"/>
<dbReference type="Proteomes" id="UP001457282">
    <property type="component" value="Unassembled WGS sequence"/>
</dbReference>
<proteinExistence type="predicted"/>
<name>A0AAW1XMW5_RUBAR</name>
<sequence>MRLTTSGLGASTDAEGRRGISGEIEATWVFWLGMGQGAGVQRCRRAVQALGGRERRGLGIRRWHGKAVDTGPWQRRQ</sequence>
<reference evidence="1 2" key="1">
    <citation type="journal article" date="2023" name="G3 (Bethesda)">
        <title>A chromosome-length genome assembly and annotation of blackberry (Rubus argutus, cv. 'Hillquist').</title>
        <authorList>
            <person name="Bruna T."/>
            <person name="Aryal R."/>
            <person name="Dudchenko O."/>
            <person name="Sargent D.J."/>
            <person name="Mead D."/>
            <person name="Buti M."/>
            <person name="Cavallini A."/>
            <person name="Hytonen T."/>
            <person name="Andres J."/>
            <person name="Pham M."/>
            <person name="Weisz D."/>
            <person name="Mascagni F."/>
            <person name="Usai G."/>
            <person name="Natali L."/>
            <person name="Bassil N."/>
            <person name="Fernandez G.E."/>
            <person name="Lomsadze A."/>
            <person name="Armour M."/>
            <person name="Olukolu B."/>
            <person name="Poorten T."/>
            <person name="Britton C."/>
            <person name="Davik J."/>
            <person name="Ashrafi H."/>
            <person name="Aiden E.L."/>
            <person name="Borodovsky M."/>
            <person name="Worthington M."/>
        </authorList>
    </citation>
    <scope>NUCLEOTIDE SEQUENCE [LARGE SCALE GENOMIC DNA]</scope>
    <source>
        <strain evidence="1">PI 553951</strain>
    </source>
</reference>
<evidence type="ECO:0000313" key="2">
    <source>
        <dbReference type="Proteomes" id="UP001457282"/>
    </source>
</evidence>
<keyword evidence="2" id="KW-1185">Reference proteome</keyword>